<keyword evidence="1" id="KW-1133">Transmembrane helix</keyword>
<name>C5KYB8_PERM5</name>
<keyword evidence="4" id="KW-1185">Reference proteome</keyword>
<organism evidence="4">
    <name type="scientific">Perkinsus marinus (strain ATCC 50983 / TXsc)</name>
    <dbReference type="NCBI Taxonomy" id="423536"/>
    <lineage>
        <taxon>Eukaryota</taxon>
        <taxon>Sar</taxon>
        <taxon>Alveolata</taxon>
        <taxon>Perkinsozoa</taxon>
        <taxon>Perkinsea</taxon>
        <taxon>Perkinsida</taxon>
        <taxon>Perkinsidae</taxon>
        <taxon>Perkinsus</taxon>
    </lineage>
</organism>
<dbReference type="GO" id="GO:0032259">
    <property type="term" value="P:methylation"/>
    <property type="evidence" value="ECO:0007669"/>
    <property type="project" value="UniProtKB-KW"/>
</dbReference>
<dbReference type="OrthoDB" id="416496at2759"/>
<dbReference type="EMBL" id="GG677382">
    <property type="protein sequence ID" value="EER10495.1"/>
    <property type="molecule type" value="Genomic_DNA"/>
</dbReference>
<keyword evidence="3" id="KW-0808">Transferase</keyword>
<evidence type="ECO:0000313" key="3">
    <source>
        <dbReference type="EMBL" id="EER10495.1"/>
    </source>
</evidence>
<dbReference type="AlphaFoldDB" id="C5KYB8"/>
<protein>
    <submittedName>
        <fullName evidence="3">Phosphatidylethanolamine N-methyltransferase, putative</fullName>
    </submittedName>
</protein>
<keyword evidence="3" id="KW-0489">Methyltransferase</keyword>
<dbReference type="SUPFAM" id="SSF53335">
    <property type="entry name" value="S-adenosyl-L-methionine-dependent methyltransferases"/>
    <property type="match status" value="1"/>
</dbReference>
<dbReference type="InParanoid" id="C5KYB8"/>
<dbReference type="OMA" id="EKLMRMG"/>
<dbReference type="CDD" id="cd02440">
    <property type="entry name" value="AdoMet_MTases"/>
    <property type="match status" value="1"/>
</dbReference>
<dbReference type="InterPro" id="IPR013216">
    <property type="entry name" value="Methyltransf_11"/>
</dbReference>
<reference evidence="3 4" key="1">
    <citation type="submission" date="2008-07" db="EMBL/GenBank/DDBJ databases">
        <authorList>
            <person name="El-Sayed N."/>
            <person name="Caler E."/>
            <person name="Inman J."/>
            <person name="Amedeo P."/>
            <person name="Hass B."/>
            <person name="Wortman J."/>
        </authorList>
    </citation>
    <scope>NUCLEOTIDE SEQUENCE [LARGE SCALE GENOMIC DNA]</scope>
    <source>
        <strain evidence="4">ATCC 50983 / TXsc</strain>
    </source>
</reference>
<proteinExistence type="predicted"/>
<evidence type="ECO:0000259" key="2">
    <source>
        <dbReference type="Pfam" id="PF08241"/>
    </source>
</evidence>
<dbReference type="GO" id="GO:0008757">
    <property type="term" value="F:S-adenosylmethionine-dependent methyltransferase activity"/>
    <property type="evidence" value="ECO:0007669"/>
    <property type="project" value="InterPro"/>
</dbReference>
<dbReference type="Proteomes" id="UP000007800">
    <property type="component" value="Unassembled WGS sequence"/>
</dbReference>
<feature type="transmembrane region" description="Helical" evidence="1">
    <location>
        <begin position="6"/>
        <end position="28"/>
    </location>
</feature>
<dbReference type="InterPro" id="IPR050508">
    <property type="entry name" value="Methyltransf_Superfamily"/>
</dbReference>
<keyword evidence="1" id="KW-0812">Transmembrane</keyword>
<dbReference type="InterPro" id="IPR029063">
    <property type="entry name" value="SAM-dependent_MTases_sf"/>
</dbReference>
<feature type="domain" description="Methyltransferase type 11" evidence="2">
    <location>
        <begin position="86"/>
        <end position="178"/>
    </location>
</feature>
<dbReference type="Pfam" id="PF08241">
    <property type="entry name" value="Methyltransf_11"/>
    <property type="match status" value="1"/>
</dbReference>
<accession>C5KYB8</accession>
<evidence type="ECO:0000313" key="4">
    <source>
        <dbReference type="Proteomes" id="UP000007800"/>
    </source>
</evidence>
<keyword evidence="1" id="KW-0472">Membrane</keyword>
<dbReference type="Gene3D" id="3.40.50.150">
    <property type="entry name" value="Vaccinia Virus protein VP39"/>
    <property type="match status" value="1"/>
</dbReference>
<evidence type="ECO:0000256" key="1">
    <source>
        <dbReference type="SAM" id="Phobius"/>
    </source>
</evidence>
<gene>
    <name evidence="3" type="ORF">Pmar_PMAR005830</name>
</gene>
<dbReference type="PANTHER" id="PTHR42912">
    <property type="entry name" value="METHYLTRANSFERASE"/>
    <property type="match status" value="1"/>
</dbReference>
<dbReference type="GeneID" id="9038454"/>
<dbReference type="RefSeq" id="XP_002778700.1">
    <property type="nucleotide sequence ID" value="XM_002778654.1"/>
</dbReference>
<sequence length="262" mass="30174">MSNAKVFASTLGTVSVLIGGMYIGNYGFAARKKRYKDEDLPTERRRRKIFDEVATTWDYKVRLDEYLMGITRWRRQLIGNAEGDVLEVAVGTGRNFQFYNAKQVKSVTAIDFSRRMLETAEKKRHLLDPIPLYLKSGNCARMKEFPDKSFDTVVDTFGICSFEDPTETLQEMKRVCRGKVLLLEHGQSTYPMFRKYLHNTLIKHVEKFGCYNNREILRLVKQSAMRVLQVQRKHFGATYYIVCEAHPDADDAEPSADAITAT</sequence>
<dbReference type="PANTHER" id="PTHR42912:SF80">
    <property type="entry name" value="METHYLTRANSFERASE DOMAIN-CONTAINING PROTEIN"/>
    <property type="match status" value="1"/>
</dbReference>